<dbReference type="Gene3D" id="3.30.70.270">
    <property type="match status" value="2"/>
</dbReference>
<dbReference type="InterPro" id="IPR012337">
    <property type="entry name" value="RNaseH-like_sf"/>
</dbReference>
<dbReference type="GO" id="GO:0016787">
    <property type="term" value="F:hydrolase activity"/>
    <property type="evidence" value="ECO:0007669"/>
    <property type="project" value="UniProtKB-KW"/>
</dbReference>
<dbReference type="SUPFAM" id="SSF56672">
    <property type="entry name" value="DNA/RNA polymerases"/>
    <property type="match status" value="1"/>
</dbReference>
<dbReference type="Pfam" id="PF17917">
    <property type="entry name" value="RT_RNaseH"/>
    <property type="match status" value="1"/>
</dbReference>
<proteinExistence type="predicted"/>
<dbReference type="GO" id="GO:0004519">
    <property type="term" value="F:endonuclease activity"/>
    <property type="evidence" value="ECO:0007669"/>
    <property type="project" value="UniProtKB-KW"/>
</dbReference>
<feature type="domain" description="Integrase catalytic" evidence="9">
    <location>
        <begin position="1503"/>
        <end position="1669"/>
    </location>
</feature>
<accession>A0AAD8P2G0</accession>
<dbReference type="PROSITE" id="PS50994">
    <property type="entry name" value="INTEGRASE"/>
    <property type="match status" value="1"/>
</dbReference>
<dbReference type="InterPro" id="IPR050951">
    <property type="entry name" value="Retrovirus_Pol_polyprotein"/>
</dbReference>
<feature type="region of interest" description="Disordered" evidence="8">
    <location>
        <begin position="1"/>
        <end position="21"/>
    </location>
</feature>
<feature type="compositionally biased region" description="Low complexity" evidence="8">
    <location>
        <begin position="497"/>
        <end position="509"/>
    </location>
</feature>
<evidence type="ECO:0000256" key="3">
    <source>
        <dbReference type="ARBA" id="ARBA00022695"/>
    </source>
</evidence>
<dbReference type="FunFam" id="3.30.70.270:FF:000020">
    <property type="entry name" value="Transposon Tf2-6 polyprotein-like Protein"/>
    <property type="match status" value="1"/>
</dbReference>
<evidence type="ECO:0000256" key="4">
    <source>
        <dbReference type="ARBA" id="ARBA00022722"/>
    </source>
</evidence>
<dbReference type="InterPro" id="IPR041373">
    <property type="entry name" value="RT_RNaseH"/>
</dbReference>
<evidence type="ECO:0000256" key="8">
    <source>
        <dbReference type="SAM" id="MobiDB-lite"/>
    </source>
</evidence>
<dbReference type="InterPro" id="IPR036397">
    <property type="entry name" value="RNaseH_sf"/>
</dbReference>
<dbReference type="InterPro" id="IPR041588">
    <property type="entry name" value="Integrase_H2C2"/>
</dbReference>
<comment type="caution">
    <text evidence="10">The sequence shown here is derived from an EMBL/GenBank/DDBJ whole genome shotgun (WGS) entry which is preliminary data.</text>
</comment>
<feature type="compositionally biased region" description="Acidic residues" evidence="8">
    <location>
        <begin position="510"/>
        <end position="519"/>
    </location>
</feature>
<evidence type="ECO:0000256" key="7">
    <source>
        <dbReference type="ARBA" id="ARBA00022918"/>
    </source>
</evidence>
<dbReference type="PANTHER" id="PTHR37984:SF5">
    <property type="entry name" value="PROTEIN NYNRIN-LIKE"/>
    <property type="match status" value="1"/>
</dbReference>
<dbReference type="GO" id="GO:0003676">
    <property type="term" value="F:nucleic acid binding"/>
    <property type="evidence" value="ECO:0007669"/>
    <property type="project" value="InterPro"/>
</dbReference>
<protein>
    <recommendedName>
        <fullName evidence="1">RNA-directed DNA polymerase</fullName>
        <ecNumber evidence="1">2.7.7.49</ecNumber>
    </recommendedName>
</protein>
<dbReference type="CDD" id="cd01647">
    <property type="entry name" value="RT_LTR"/>
    <property type="match status" value="1"/>
</dbReference>
<reference evidence="10" key="1">
    <citation type="journal article" date="2023" name="bioRxiv">
        <title>Improved chromosome-level genome assembly for marigold (Tagetes erecta).</title>
        <authorList>
            <person name="Jiang F."/>
            <person name="Yuan L."/>
            <person name="Wang S."/>
            <person name="Wang H."/>
            <person name="Xu D."/>
            <person name="Wang A."/>
            <person name="Fan W."/>
        </authorList>
    </citation>
    <scope>NUCLEOTIDE SEQUENCE</scope>
    <source>
        <strain evidence="10">WSJ</strain>
        <tissue evidence="10">Leaf</tissue>
    </source>
</reference>
<keyword evidence="6" id="KW-0378">Hydrolase</keyword>
<gene>
    <name evidence="10" type="ORF">QVD17_11876</name>
</gene>
<evidence type="ECO:0000256" key="1">
    <source>
        <dbReference type="ARBA" id="ARBA00012493"/>
    </source>
</evidence>
<keyword evidence="7" id="KW-0695">RNA-directed DNA polymerase</keyword>
<keyword evidence="4" id="KW-0540">Nuclease</keyword>
<dbReference type="Pfam" id="PF13650">
    <property type="entry name" value="Asp_protease_2"/>
    <property type="match status" value="1"/>
</dbReference>
<dbReference type="InterPro" id="IPR001584">
    <property type="entry name" value="Integrase_cat-core"/>
</dbReference>
<dbReference type="Pfam" id="PF00078">
    <property type="entry name" value="RVT_1"/>
    <property type="match status" value="1"/>
</dbReference>
<keyword evidence="5" id="KW-0255">Endonuclease</keyword>
<dbReference type="Gene3D" id="3.10.10.10">
    <property type="entry name" value="HIV Type 1 Reverse Transcriptase, subunit A, domain 1"/>
    <property type="match status" value="1"/>
</dbReference>
<feature type="region of interest" description="Disordered" evidence="8">
    <location>
        <begin position="469"/>
        <end position="548"/>
    </location>
</feature>
<evidence type="ECO:0000256" key="6">
    <source>
        <dbReference type="ARBA" id="ARBA00022801"/>
    </source>
</evidence>
<dbReference type="SUPFAM" id="SSF53098">
    <property type="entry name" value="Ribonuclease H-like"/>
    <property type="match status" value="1"/>
</dbReference>
<evidence type="ECO:0000256" key="5">
    <source>
        <dbReference type="ARBA" id="ARBA00022759"/>
    </source>
</evidence>
<evidence type="ECO:0000256" key="2">
    <source>
        <dbReference type="ARBA" id="ARBA00022679"/>
    </source>
</evidence>
<feature type="compositionally biased region" description="Polar residues" evidence="8">
    <location>
        <begin position="337"/>
        <end position="352"/>
    </location>
</feature>
<dbReference type="Gene3D" id="2.40.70.10">
    <property type="entry name" value="Acid Proteases"/>
    <property type="match status" value="1"/>
</dbReference>
<dbReference type="CDD" id="cd09274">
    <property type="entry name" value="RNase_HI_RT_Ty3"/>
    <property type="match status" value="1"/>
</dbReference>
<dbReference type="EC" id="2.7.7.49" evidence="1"/>
<dbReference type="Proteomes" id="UP001229421">
    <property type="component" value="Unassembled WGS sequence"/>
</dbReference>
<evidence type="ECO:0000313" key="10">
    <source>
        <dbReference type="EMBL" id="KAK1429662.1"/>
    </source>
</evidence>
<dbReference type="GO" id="GO:0015074">
    <property type="term" value="P:DNA integration"/>
    <property type="evidence" value="ECO:0007669"/>
    <property type="project" value="InterPro"/>
</dbReference>
<dbReference type="InterPro" id="IPR043502">
    <property type="entry name" value="DNA/RNA_pol_sf"/>
</dbReference>
<name>A0AAD8P2G0_TARER</name>
<dbReference type="Gene3D" id="1.10.340.70">
    <property type="match status" value="1"/>
</dbReference>
<dbReference type="Gene3D" id="3.30.420.10">
    <property type="entry name" value="Ribonuclease H-like superfamily/Ribonuclease H"/>
    <property type="match status" value="1"/>
</dbReference>
<dbReference type="Pfam" id="PF00665">
    <property type="entry name" value="rve"/>
    <property type="match status" value="1"/>
</dbReference>
<keyword evidence="3" id="KW-0548">Nucleotidyltransferase</keyword>
<dbReference type="InterPro" id="IPR005162">
    <property type="entry name" value="Retrotrans_gag_dom"/>
</dbReference>
<dbReference type="Pfam" id="PF17921">
    <property type="entry name" value="Integrase_H2C2"/>
    <property type="match status" value="1"/>
</dbReference>
<dbReference type="EMBL" id="JAUHHV010000003">
    <property type="protein sequence ID" value="KAK1429662.1"/>
    <property type="molecule type" value="Genomic_DNA"/>
</dbReference>
<dbReference type="PANTHER" id="PTHR37984">
    <property type="entry name" value="PROTEIN CBG26694"/>
    <property type="match status" value="1"/>
</dbReference>
<dbReference type="InterPro" id="IPR000477">
    <property type="entry name" value="RT_dom"/>
</dbReference>
<dbReference type="GO" id="GO:0003964">
    <property type="term" value="F:RNA-directed DNA polymerase activity"/>
    <property type="evidence" value="ECO:0007669"/>
    <property type="project" value="UniProtKB-KW"/>
</dbReference>
<dbReference type="CDD" id="cd00303">
    <property type="entry name" value="retropepsin_like"/>
    <property type="match status" value="1"/>
</dbReference>
<dbReference type="InterPro" id="IPR021109">
    <property type="entry name" value="Peptidase_aspartic_dom_sf"/>
</dbReference>
<sequence>MSTTPVADIVEPSSEPERNLHRRLRVRSRLVAAAIEGDTLEDNTSGEEEEQMAEPVDQRTIADFGKPSLNDLAWSIERPTVEANNFEIKSSTIQMVQNMCQFDGKDHEDPNAHLNSFLEICATFKINGASDDAIRLRLFTFSLRDRAKAWLVSLPSGSITSWTQMAEKFLEKYFPAEKTSKLRARLHAFEQDDGESIHDAWERFKDLARKVPHHGLELWKFCDTFYNALEPQSQQLLDMHANGDFGKKRPQEAYDMLERVAAKSYSSHAPRSRTSRHGVHQVDSYTALTAQLEALSTKVDQMQVNRVHTCCELCGGPHPGSDCQMGEMMHEQVDFMGNQTRPQNNPYSNTYNPGWRNHPNFGWRSGSLNQQPPGFNQRPPFQQTQTQSFQSRPPQASLHNQGPSSSSQPSQEGKATMEDMMARLLANSEKQNRYTEDRFLKNETELRNQKASLQNIENQVGQIAKLLSERPQGGLPGNTETNPKGHVKAITTRSGKTTEPVPSPSSQPVVEEEETESPDEVQLRRSPASTARSKEPVKPYNPPIPYPSRLKKQKMEEHYGKFLELFKQLHINLPFVEALAQMPKYAKFLKDLLTNKKKLEELSHVTLNEECSAILQNKLPKKMNDPGSFTIPCLIGSLSVSNALADLGASINLMPYAVFAKLDLGEPKPTRMSIQLADRSVKYPRGIVENMLVKIDRFVFPVDFVILDMDEDKNVPLILGRPFLATARALIDVCTGRLTLRVDDEEVTFDVGRSMQHPQSQDDSLYFIDTIDTCVSNQLHDTFDEKALDTQLIPNQTWDSVHRDTSIEETIFLVDHDSFSCPEVFEVIDCNAEPKSRPSVEDPPPVELKELPSHLEYAFLDGESGLPVIISSDLTSDEKARLLEVLKLHKKAIAWKIMDIKGINPSFCTHKILMEEDFKPVVQHQRRLNPNMQEVVKKEVIELLDAGLIYPISDSAWVSPVQVVPKKGGMTVVTNERNELIPTRTVTGWRVCIDYRKLNDATRKDHFPLPFIDQMLERLSGRMFYCFLDGFSGYFQIPISPPDQEKTTFTCPYGTFAYRRMPFGLCNAPATFQRCMVAIFHDMIEDSMEVFMDDFSVYGSSFDHCLTNLKKMLTRCEETNLVLNWEKCHFMVKEGIVLGHKISQEGLEVDRAKIDTISRLPPPTSVKAIRSFLGHAGFYRRFIKDFSKIARPMTQLLEKDAPFVFSNECLKAFQFLKEKLVNAPIMVAPDWSLPFELMCDASDFTVGAILGQRKDKHFHPIYYASKTLNDAQEHYTTTEKELLAVVFAFDKFRSYLVLSKTIVFTDHAALRYLFSKQDAKPRLIRWILLLQEFDIEIRDKKGAENVAADHLSRLECPASEEHVGLHINDNFPHESLMHIQTQEDEHPWFADFANYLASGIVLKGLTHQQKRKFFADVKHYLWEDPYLFRVGADQIVRRCVYGEEASKILHHCHEGPTGGHHGATLTAKKVFDAGFFWPTIFRNAHDMIRACDACQRASNISSRNEMPQNSIQVCEIFDVWGIDFMGPFPTSYGNKYILVAVDYVSKWAEAQALPTNDARVVVKFLKKLFSRFGAPKALISDRGTHFCNSQLERALSRYGVNHRFSTPYHPQTSGQVEVTNRGIKRILEKTVSQNRKDWSEKLDDALWAFRTAYKTPIGTTPFRLIYGKACHLPVELEHKAYWALKAVNLDLTNSGDTRFLQIHELEELRNQAYANSTIYKERTKNLHDRRLKDHKEFQVGDRVLLYNSRLRLFPGKLKSRWTGPYTVKKVFPYGTVEISHDDGGVFKVNGHRLKVYVEGPIDMALEVLALHPRTNKFGDHESS</sequence>
<evidence type="ECO:0000313" key="11">
    <source>
        <dbReference type="Proteomes" id="UP001229421"/>
    </source>
</evidence>
<keyword evidence="11" id="KW-1185">Reference proteome</keyword>
<feature type="region of interest" description="Disordered" evidence="8">
    <location>
        <begin position="337"/>
        <end position="415"/>
    </location>
</feature>
<organism evidence="10 11">
    <name type="scientific">Tagetes erecta</name>
    <name type="common">African marigold</name>
    <dbReference type="NCBI Taxonomy" id="13708"/>
    <lineage>
        <taxon>Eukaryota</taxon>
        <taxon>Viridiplantae</taxon>
        <taxon>Streptophyta</taxon>
        <taxon>Embryophyta</taxon>
        <taxon>Tracheophyta</taxon>
        <taxon>Spermatophyta</taxon>
        <taxon>Magnoliopsida</taxon>
        <taxon>eudicotyledons</taxon>
        <taxon>Gunneridae</taxon>
        <taxon>Pentapetalae</taxon>
        <taxon>asterids</taxon>
        <taxon>campanulids</taxon>
        <taxon>Asterales</taxon>
        <taxon>Asteraceae</taxon>
        <taxon>Asteroideae</taxon>
        <taxon>Heliantheae alliance</taxon>
        <taxon>Tageteae</taxon>
        <taxon>Tagetes</taxon>
    </lineage>
</organism>
<evidence type="ECO:0000259" key="9">
    <source>
        <dbReference type="PROSITE" id="PS50994"/>
    </source>
</evidence>
<dbReference type="InterPro" id="IPR043128">
    <property type="entry name" value="Rev_trsase/Diguanyl_cyclase"/>
</dbReference>
<dbReference type="Pfam" id="PF03732">
    <property type="entry name" value="Retrotrans_gag"/>
    <property type="match status" value="1"/>
</dbReference>
<keyword evidence="2" id="KW-0808">Transferase</keyword>
<feature type="compositionally biased region" description="Low complexity" evidence="8">
    <location>
        <begin position="377"/>
        <end position="395"/>
    </location>
</feature>